<dbReference type="EMBL" id="RFKV01000083">
    <property type="protein sequence ID" value="RMD76920.1"/>
    <property type="molecule type" value="Genomic_DNA"/>
</dbReference>
<accession>A0A3M0YXT3</accession>
<evidence type="ECO:0000313" key="3">
    <source>
        <dbReference type="Proteomes" id="UP000269410"/>
    </source>
</evidence>
<comment type="caution">
    <text evidence="2">The sequence shown here is derived from an EMBL/GenBank/DDBJ whole genome shotgun (WGS) entry which is preliminary data.</text>
</comment>
<organism evidence="2 3">
    <name type="scientific">Candidatus Dojkabacteria bacterium</name>
    <dbReference type="NCBI Taxonomy" id="2099670"/>
    <lineage>
        <taxon>Bacteria</taxon>
        <taxon>Candidatus Dojkabacteria</taxon>
    </lineage>
</organism>
<evidence type="ECO:0000256" key="1">
    <source>
        <dbReference type="SAM" id="Coils"/>
    </source>
</evidence>
<name>A0A3M0YXT3_9BACT</name>
<sequence>MTTEDKENEVIDVSDSSDNLREKTSEFFGVDDKKVVAMTSEEKFDEYCKLKEVVKTLNTDLKNLISNHERYQEWQDLSREVKKLAELIKEDEEVRLLKEKIATTKERIELLKEIIRIDLIENGKEEITKNGIKLKLISVIKEVKQENNKKTKKSGR</sequence>
<dbReference type="AlphaFoldDB" id="A0A3M0YXT3"/>
<protein>
    <submittedName>
        <fullName evidence="2">Uncharacterized protein</fullName>
    </submittedName>
</protein>
<proteinExistence type="predicted"/>
<keyword evidence="1" id="KW-0175">Coiled coil</keyword>
<dbReference type="Proteomes" id="UP000269410">
    <property type="component" value="Unassembled WGS sequence"/>
</dbReference>
<gene>
    <name evidence="2" type="ORF">D6810_02555</name>
</gene>
<evidence type="ECO:0000313" key="2">
    <source>
        <dbReference type="EMBL" id="RMD76920.1"/>
    </source>
</evidence>
<reference evidence="2 3" key="1">
    <citation type="submission" date="2018-10" db="EMBL/GenBank/DDBJ databases">
        <title>Thermophilic Lithotrophy and Phototrophy in an Intertidal, Iron-rich, Geothermal Spring.</title>
        <authorList>
            <person name="Ward L.M."/>
            <person name="Idei A."/>
            <person name="Nakagawa M."/>
            <person name="Ueno Y."/>
            <person name="Fischer W."/>
            <person name="Mcglynn S.E."/>
        </authorList>
    </citation>
    <scope>NUCLEOTIDE SEQUENCE [LARGE SCALE GENOMIC DNA]</scope>
    <source>
        <strain evidence="2">J137</strain>
    </source>
</reference>
<feature type="coiled-coil region" evidence="1">
    <location>
        <begin position="87"/>
        <end position="114"/>
    </location>
</feature>